<evidence type="ECO:0000313" key="2">
    <source>
        <dbReference type="Proteomes" id="UP000054851"/>
    </source>
</evidence>
<protein>
    <submittedName>
        <fullName evidence="1">Uncharacterized protein</fullName>
    </submittedName>
</protein>
<gene>
    <name evidence="1" type="ORF">AWB79_06734</name>
</gene>
<accession>A0A158DBX4</accession>
<dbReference type="AlphaFoldDB" id="A0A158DBX4"/>
<comment type="caution">
    <text evidence="1">The sequence shown here is derived from an EMBL/GenBank/DDBJ whole genome shotgun (WGS) entry which is preliminary data.</text>
</comment>
<proteinExistence type="predicted"/>
<sequence length="44" mass="4814">MIDQAASSWPYIVGFGVVMRALGRALKWIHSIKSGRAVADARRA</sequence>
<evidence type="ECO:0000313" key="1">
    <source>
        <dbReference type="EMBL" id="SAK91726.1"/>
    </source>
</evidence>
<organism evidence="1 2">
    <name type="scientific">Caballeronia hypogeia</name>
    <dbReference type="NCBI Taxonomy" id="1777140"/>
    <lineage>
        <taxon>Bacteria</taxon>
        <taxon>Pseudomonadati</taxon>
        <taxon>Pseudomonadota</taxon>
        <taxon>Betaproteobacteria</taxon>
        <taxon>Burkholderiales</taxon>
        <taxon>Burkholderiaceae</taxon>
        <taxon>Caballeronia</taxon>
    </lineage>
</organism>
<dbReference type="EMBL" id="FCOA02000038">
    <property type="protein sequence ID" value="SAK91726.1"/>
    <property type="molecule type" value="Genomic_DNA"/>
</dbReference>
<name>A0A158DBX4_9BURK</name>
<dbReference type="Proteomes" id="UP000054851">
    <property type="component" value="Unassembled WGS sequence"/>
</dbReference>
<reference evidence="1" key="1">
    <citation type="submission" date="2016-01" db="EMBL/GenBank/DDBJ databases">
        <authorList>
            <person name="Peeters C."/>
        </authorList>
    </citation>
    <scope>NUCLEOTIDE SEQUENCE</scope>
    <source>
        <strain evidence="1">LMG 29322</strain>
    </source>
</reference>
<keyword evidence="2" id="KW-1185">Reference proteome</keyword>